<evidence type="ECO:0000259" key="10">
    <source>
        <dbReference type="PROSITE" id="PS50011"/>
    </source>
</evidence>
<keyword evidence="4" id="KW-0677">Repeat</keyword>
<dbReference type="PROSITE" id="PS50011">
    <property type="entry name" value="PROTEIN_KINASE_DOM"/>
    <property type="match status" value="1"/>
</dbReference>
<dbReference type="InterPro" id="IPR011009">
    <property type="entry name" value="Kinase-like_dom_sf"/>
</dbReference>
<dbReference type="SMART" id="SM00219">
    <property type="entry name" value="TyrKc"/>
    <property type="match status" value="1"/>
</dbReference>
<dbReference type="SMART" id="SM00365">
    <property type="entry name" value="LRR_SD22"/>
    <property type="match status" value="7"/>
</dbReference>
<dbReference type="Pfam" id="PF13855">
    <property type="entry name" value="LRR_8"/>
    <property type="match status" value="4"/>
</dbReference>
<dbReference type="PANTHER" id="PTHR24373:SF398">
    <property type="entry name" value="LEUCINE-RICH REPEAT-CONTAINING G-PROTEIN COUPLED RECEPTOR 6"/>
    <property type="match status" value="1"/>
</dbReference>
<evidence type="ECO:0000313" key="11">
    <source>
        <dbReference type="EMBL" id="KJE93818.1"/>
    </source>
</evidence>
<dbReference type="GO" id="GO:0005524">
    <property type="term" value="F:ATP binding"/>
    <property type="evidence" value="ECO:0007669"/>
    <property type="project" value="UniProtKB-KW"/>
</dbReference>
<dbReference type="Gene3D" id="1.10.510.10">
    <property type="entry name" value="Transferase(Phosphotransferase) domain 1"/>
    <property type="match status" value="1"/>
</dbReference>
<evidence type="ECO:0000313" key="12">
    <source>
        <dbReference type="Proteomes" id="UP000008743"/>
    </source>
</evidence>
<name>A0A0D2WRG4_CAPO3</name>
<dbReference type="OrthoDB" id="676979at2759"/>
<keyword evidence="9" id="KW-0472">Membrane</keyword>
<evidence type="ECO:0000256" key="1">
    <source>
        <dbReference type="ARBA" id="ARBA00022614"/>
    </source>
</evidence>
<evidence type="ECO:0000256" key="3">
    <source>
        <dbReference type="ARBA" id="ARBA00022729"/>
    </source>
</evidence>
<keyword evidence="8" id="KW-0829">Tyrosine-protein kinase</keyword>
<evidence type="ECO:0000256" key="4">
    <source>
        <dbReference type="ARBA" id="ARBA00022737"/>
    </source>
</evidence>
<evidence type="ECO:0000256" key="5">
    <source>
        <dbReference type="ARBA" id="ARBA00022741"/>
    </source>
</evidence>
<dbReference type="FunFam" id="1.10.510.10:FF:000554">
    <property type="entry name" value="Predicted protein"/>
    <property type="match status" value="1"/>
</dbReference>
<dbReference type="FunFam" id="3.80.10.10:FF:001164">
    <property type="entry name" value="GH01279p"/>
    <property type="match status" value="3"/>
</dbReference>
<keyword evidence="1" id="KW-0433">Leucine-rich repeat</keyword>
<dbReference type="Gene3D" id="3.80.10.10">
    <property type="entry name" value="Ribonuclease Inhibitor"/>
    <property type="match status" value="3"/>
</dbReference>
<dbReference type="PRINTS" id="PR00019">
    <property type="entry name" value="LEURICHRPT"/>
</dbReference>
<dbReference type="PROSITE" id="PS51450">
    <property type="entry name" value="LRR"/>
    <property type="match status" value="4"/>
</dbReference>
<dbReference type="SUPFAM" id="SSF56112">
    <property type="entry name" value="Protein kinase-like (PK-like)"/>
    <property type="match status" value="1"/>
</dbReference>
<dbReference type="InterPro" id="IPR009030">
    <property type="entry name" value="Growth_fac_rcpt_cys_sf"/>
</dbReference>
<dbReference type="InterPro" id="IPR050328">
    <property type="entry name" value="Dev_Immune_Receptor"/>
</dbReference>
<dbReference type="SMART" id="SM00369">
    <property type="entry name" value="LRR_TYP"/>
    <property type="match status" value="13"/>
</dbReference>
<keyword evidence="5" id="KW-0547">Nucleotide-binding</keyword>
<evidence type="ECO:0000256" key="8">
    <source>
        <dbReference type="ARBA" id="ARBA00023137"/>
    </source>
</evidence>
<dbReference type="SUPFAM" id="SSF57184">
    <property type="entry name" value="Growth factor receptor domain"/>
    <property type="match status" value="1"/>
</dbReference>
<keyword evidence="12" id="KW-1185">Reference proteome</keyword>
<reference evidence="12" key="1">
    <citation type="submission" date="2011-02" db="EMBL/GenBank/DDBJ databases">
        <title>The Genome Sequence of Capsaspora owczarzaki ATCC 30864.</title>
        <authorList>
            <person name="Russ C."/>
            <person name="Cuomo C."/>
            <person name="Burger G."/>
            <person name="Gray M.W."/>
            <person name="Holland P.W.H."/>
            <person name="King N."/>
            <person name="Lang F.B.F."/>
            <person name="Roger A.J."/>
            <person name="Ruiz-Trillo I."/>
            <person name="Young S.K."/>
            <person name="Zeng Q."/>
            <person name="Gargeya S."/>
            <person name="Alvarado L."/>
            <person name="Berlin A."/>
            <person name="Chapman S.B."/>
            <person name="Chen Z."/>
            <person name="Freedman E."/>
            <person name="Gellesch M."/>
            <person name="Goldberg J."/>
            <person name="Griggs A."/>
            <person name="Gujja S."/>
            <person name="Heilman E."/>
            <person name="Heiman D."/>
            <person name="Howarth C."/>
            <person name="Mehta T."/>
            <person name="Neiman D."/>
            <person name="Pearson M."/>
            <person name="Roberts A."/>
            <person name="Saif S."/>
            <person name="Shea T."/>
            <person name="Shenoy N."/>
            <person name="Sisk P."/>
            <person name="Stolte C."/>
            <person name="Sykes S."/>
            <person name="White J."/>
            <person name="Yandava C."/>
            <person name="Haas B."/>
            <person name="Nusbaum C."/>
            <person name="Birren B."/>
        </authorList>
    </citation>
    <scope>NUCLEOTIDE SEQUENCE</scope>
    <source>
        <strain evidence="12">ATCC 30864</strain>
    </source>
</reference>
<protein>
    <submittedName>
        <fullName evidence="11">TKL protein kinase, variant 1</fullName>
    </submittedName>
</protein>
<evidence type="ECO:0000256" key="9">
    <source>
        <dbReference type="SAM" id="Phobius"/>
    </source>
</evidence>
<dbReference type="EMBL" id="KE346366">
    <property type="protein sequence ID" value="KJE93818.1"/>
    <property type="molecule type" value="Genomic_DNA"/>
</dbReference>
<dbReference type="SMART" id="SM00364">
    <property type="entry name" value="LRR_BAC"/>
    <property type="match status" value="7"/>
</dbReference>
<dbReference type="InterPro" id="IPR006212">
    <property type="entry name" value="Furin_repeat"/>
</dbReference>
<dbReference type="InterPro" id="IPR008266">
    <property type="entry name" value="Tyr_kinase_AS"/>
</dbReference>
<feature type="transmembrane region" description="Helical" evidence="9">
    <location>
        <begin position="534"/>
        <end position="558"/>
    </location>
</feature>
<dbReference type="GO" id="GO:0004713">
    <property type="term" value="F:protein tyrosine kinase activity"/>
    <property type="evidence" value="ECO:0007669"/>
    <property type="project" value="UniProtKB-KW"/>
</dbReference>
<keyword evidence="9" id="KW-1133">Transmembrane helix</keyword>
<dbReference type="GO" id="GO:0005615">
    <property type="term" value="C:extracellular space"/>
    <property type="evidence" value="ECO:0007669"/>
    <property type="project" value="TreeGrafter"/>
</dbReference>
<proteinExistence type="predicted"/>
<keyword evidence="3" id="KW-0732">Signal</keyword>
<accession>A0A0D2WRG4</accession>
<dbReference type="InterPro" id="IPR032675">
    <property type="entry name" value="LRR_dom_sf"/>
</dbReference>
<dbReference type="InterPro" id="IPR001611">
    <property type="entry name" value="Leu-rich_rpt"/>
</dbReference>
<dbReference type="InterPro" id="IPR020635">
    <property type="entry name" value="Tyr_kinase_cat_dom"/>
</dbReference>
<keyword evidence="2" id="KW-0808">Transferase</keyword>
<keyword evidence="7" id="KW-0067">ATP-binding</keyword>
<feature type="domain" description="Protein kinase" evidence="10">
    <location>
        <begin position="647"/>
        <end position="923"/>
    </location>
</feature>
<dbReference type="Pfam" id="PF07714">
    <property type="entry name" value="PK_Tyr_Ser-Thr"/>
    <property type="match status" value="1"/>
</dbReference>
<dbReference type="InterPro" id="IPR000719">
    <property type="entry name" value="Prot_kinase_dom"/>
</dbReference>
<evidence type="ECO:0000256" key="7">
    <source>
        <dbReference type="ARBA" id="ARBA00022840"/>
    </source>
</evidence>
<dbReference type="CDD" id="cd00064">
    <property type="entry name" value="FU"/>
    <property type="match status" value="1"/>
</dbReference>
<dbReference type="CDD" id="cd00192">
    <property type="entry name" value="PTKc"/>
    <property type="match status" value="1"/>
</dbReference>
<keyword evidence="9" id="KW-0812">Transmembrane</keyword>
<dbReference type="GO" id="GO:0031012">
    <property type="term" value="C:extracellular matrix"/>
    <property type="evidence" value="ECO:0007669"/>
    <property type="project" value="TreeGrafter"/>
</dbReference>
<dbReference type="PRINTS" id="PR00109">
    <property type="entry name" value="TYRKINASE"/>
</dbReference>
<dbReference type="PANTHER" id="PTHR24373">
    <property type="entry name" value="SLIT RELATED LEUCINE-RICH REPEAT NEURONAL PROTEIN"/>
    <property type="match status" value="1"/>
</dbReference>
<keyword evidence="6 11" id="KW-0418">Kinase</keyword>
<gene>
    <name evidence="11" type="ORF">CAOG_004557</name>
</gene>
<dbReference type="InterPro" id="IPR003591">
    <property type="entry name" value="Leu-rich_rpt_typical-subtyp"/>
</dbReference>
<dbReference type="AlphaFoldDB" id="A0A0D2WRG4"/>
<dbReference type="InterPro" id="IPR001245">
    <property type="entry name" value="Ser-Thr/Tyr_kinase_cat_dom"/>
</dbReference>
<dbReference type="Proteomes" id="UP000008743">
    <property type="component" value="Unassembled WGS sequence"/>
</dbReference>
<dbReference type="Gene3D" id="3.30.200.20">
    <property type="entry name" value="Phosphorylase Kinase, domain 1"/>
    <property type="match status" value="1"/>
</dbReference>
<evidence type="ECO:0000256" key="2">
    <source>
        <dbReference type="ARBA" id="ARBA00022679"/>
    </source>
</evidence>
<evidence type="ECO:0000256" key="6">
    <source>
        <dbReference type="ARBA" id="ARBA00022777"/>
    </source>
</evidence>
<organism evidence="11 12">
    <name type="scientific">Capsaspora owczarzaki (strain ATCC 30864)</name>
    <dbReference type="NCBI Taxonomy" id="595528"/>
    <lineage>
        <taxon>Eukaryota</taxon>
        <taxon>Filasterea</taxon>
        <taxon>Capsaspora</taxon>
    </lineage>
</organism>
<dbReference type="SUPFAM" id="SSF52058">
    <property type="entry name" value="L domain-like"/>
    <property type="match status" value="1"/>
</dbReference>
<dbReference type="PROSITE" id="PS00109">
    <property type="entry name" value="PROTEIN_KINASE_TYR"/>
    <property type="match status" value="1"/>
</dbReference>
<sequence>MTRTTVDCSYQSLAAVPTGIPVSTTYLSFTGNRFSIPANAFTGLPALITLRLNQMQLISIPANAFAGLTALQYLELSYNQLTGISAQAFTGLTALNYLDLSNNRITKIPGSLFTGLTMLTTLSLQFNHITSLATNAFTGLTSLTQVTLQNNNITNIVATTFTGLSSVTQTDLSYNKLTSLSANAFTDLSALTQLDLSYNMITSLSANTFTGLSALTRLDLSYNMITSLSANTFTGLSALTQLYLFENQITSIPADAFAGLTALTQLFLFENQITSIPADAFAGLTALTQLELSHTRITSISANAFRGLTALTALYLHSVQLNSIPANAFTDLPTLQRLALNDNPLTTLPPGLFKGLPNGLALSSSAPFLSSNNFTFGGNTVAPPSTYGSVFQPLPCGTACATCYSAGSCCGINCLTCTSNNSCTLCYEGYVAMGDYCLASAATNASIASAASSASVASTQSASAASIASLVSATSALSASAASTASASDASIASRISASSALSASAASTASASAASVASSIAQFSGGAQTSSPVVIIAAAAGASAAVIVILVLVFVMLRRRRSQRADMPSKDSAGPIYQEAVEMAISPQNHSARSHKEDDVPATASISQNQPEPVYEDFSSHTTEEFYDNESPYVAGSNSRRVREGLTIVKHLASGNFGDVALGRVPFGVLSPRAQVLLGRKASSEVVQVAVKSLKSHADEQSRKDFESEAKLMAPFVHPNVVRLLAALVESEPHLVLLEFVQYGDLRTLLQKSKKKSLSWTHNEQVHAIRQIALGMEYLGTLHFVHRDLAARNCLVGQGMVVKIADFGLSRELTENDYYRMQTRGKLPVKWMAPETMTFRKFSTMSDVWSFGVTAWECCSYGETPYGQVSGRETLVHVEAGGRLPMSDTCMPELYNMMMSCWNATPDFRPTFAQLAKVLTSLQDGTTIREIGAMV</sequence>